<dbReference type="InterPro" id="IPR036615">
    <property type="entry name" value="Mur_ligase_C_dom_sf"/>
</dbReference>
<evidence type="ECO:0000256" key="6">
    <source>
        <dbReference type="ARBA" id="ARBA00022741"/>
    </source>
</evidence>
<dbReference type="InterPro" id="IPR036565">
    <property type="entry name" value="Mur-like_cat_sf"/>
</dbReference>
<accession>A0A484H848</accession>
<dbReference type="SUPFAM" id="SSF53244">
    <property type="entry name" value="MurD-like peptide ligases, peptide-binding domain"/>
    <property type="match status" value="1"/>
</dbReference>
<proteinExistence type="inferred from homology"/>
<dbReference type="GO" id="GO:0005737">
    <property type="term" value="C:cytoplasm"/>
    <property type="evidence" value="ECO:0007669"/>
    <property type="project" value="UniProtKB-SubCell"/>
</dbReference>
<dbReference type="Pfam" id="PF02875">
    <property type="entry name" value="Mur_ligase_C"/>
    <property type="match status" value="1"/>
</dbReference>
<protein>
    <recommendedName>
        <fullName evidence="3">UDP-N-acetylmuramate--L-alanine ligase</fullName>
        <ecNumber evidence="3">6.3.2.8</ecNumber>
    </recommendedName>
</protein>
<dbReference type="InterPro" id="IPR005758">
    <property type="entry name" value="UDP-N-AcMur_Ala_ligase_MurC"/>
</dbReference>
<evidence type="ECO:0000256" key="7">
    <source>
        <dbReference type="ARBA" id="ARBA00022840"/>
    </source>
</evidence>
<keyword evidence="5 12" id="KW-0436">Ligase</keyword>
<feature type="domain" description="Mur ligase N-terminal catalytic" evidence="9">
    <location>
        <begin position="12"/>
        <end position="110"/>
    </location>
</feature>
<dbReference type="GO" id="GO:0005524">
    <property type="term" value="F:ATP binding"/>
    <property type="evidence" value="ECO:0007669"/>
    <property type="project" value="UniProtKB-KW"/>
</dbReference>
<evidence type="ECO:0000256" key="4">
    <source>
        <dbReference type="ARBA" id="ARBA00022490"/>
    </source>
</evidence>
<dbReference type="PANTHER" id="PTHR43445:SF3">
    <property type="entry name" value="UDP-N-ACETYLMURAMATE--L-ALANINE LIGASE"/>
    <property type="match status" value="1"/>
</dbReference>
<dbReference type="GO" id="GO:0008763">
    <property type="term" value="F:UDP-N-acetylmuramate-L-alanine ligase activity"/>
    <property type="evidence" value="ECO:0007669"/>
    <property type="project" value="UniProtKB-EC"/>
</dbReference>
<evidence type="ECO:0000259" key="10">
    <source>
        <dbReference type="Pfam" id="PF02875"/>
    </source>
</evidence>
<dbReference type="SUPFAM" id="SSF53623">
    <property type="entry name" value="MurD-like peptide ligases, catalytic domain"/>
    <property type="match status" value="1"/>
</dbReference>
<evidence type="ECO:0000256" key="2">
    <source>
        <dbReference type="ARBA" id="ARBA00004752"/>
    </source>
</evidence>
<name>A0A484H848_9ZZZZ</name>
<evidence type="ECO:0000259" key="9">
    <source>
        <dbReference type="Pfam" id="PF01225"/>
    </source>
</evidence>
<evidence type="ECO:0000256" key="3">
    <source>
        <dbReference type="ARBA" id="ARBA00012211"/>
    </source>
</evidence>
<dbReference type="SUPFAM" id="SSF51984">
    <property type="entry name" value="MurCD N-terminal domain"/>
    <property type="match status" value="1"/>
</dbReference>
<dbReference type="Gene3D" id="3.90.190.20">
    <property type="entry name" value="Mur ligase, C-terminal domain"/>
    <property type="match status" value="1"/>
</dbReference>
<keyword evidence="7" id="KW-0067">ATP-binding</keyword>
<dbReference type="UniPathway" id="UPA00219"/>
<evidence type="ECO:0000256" key="5">
    <source>
        <dbReference type="ARBA" id="ARBA00022598"/>
    </source>
</evidence>
<dbReference type="InterPro" id="IPR004101">
    <property type="entry name" value="Mur_ligase_C"/>
</dbReference>
<dbReference type="PANTHER" id="PTHR43445">
    <property type="entry name" value="UDP-N-ACETYLMURAMATE--L-ALANINE LIGASE-RELATED"/>
    <property type="match status" value="1"/>
</dbReference>
<dbReference type="InterPro" id="IPR013221">
    <property type="entry name" value="Mur_ligase_cen"/>
</dbReference>
<dbReference type="InterPro" id="IPR050061">
    <property type="entry name" value="MurCDEF_pg_biosynth"/>
</dbReference>
<evidence type="ECO:0000256" key="8">
    <source>
        <dbReference type="ARBA" id="ARBA00047833"/>
    </source>
</evidence>
<dbReference type="Gene3D" id="3.40.1190.10">
    <property type="entry name" value="Mur-like, catalytic domain"/>
    <property type="match status" value="1"/>
</dbReference>
<keyword evidence="4" id="KW-0963">Cytoplasm</keyword>
<comment type="catalytic activity">
    <reaction evidence="8">
        <text>UDP-N-acetyl-alpha-D-muramate + L-alanine + ATP = UDP-N-acetyl-alpha-D-muramoyl-L-alanine + ADP + phosphate + H(+)</text>
        <dbReference type="Rhea" id="RHEA:23372"/>
        <dbReference type="ChEBI" id="CHEBI:15378"/>
        <dbReference type="ChEBI" id="CHEBI:30616"/>
        <dbReference type="ChEBI" id="CHEBI:43474"/>
        <dbReference type="ChEBI" id="CHEBI:57972"/>
        <dbReference type="ChEBI" id="CHEBI:70757"/>
        <dbReference type="ChEBI" id="CHEBI:83898"/>
        <dbReference type="ChEBI" id="CHEBI:456216"/>
        <dbReference type="EC" id="6.3.2.8"/>
    </reaction>
</comment>
<dbReference type="HAMAP" id="MF_00046">
    <property type="entry name" value="MurC"/>
    <property type="match status" value="1"/>
</dbReference>
<evidence type="ECO:0000259" key="11">
    <source>
        <dbReference type="Pfam" id="PF08245"/>
    </source>
</evidence>
<sequence length="481" mass="51507">MIRTLPLDIGTLHFVGIGGIGMSGIAEILHNMGYVVQGSDVAEGPNIQRLRRLGIPVTVGHAAENLGAATVVVVSTAIGSDNPEITAARQRLIPVVQRSEMLAALMRLRYSVAVAGTHGKTTTTSMVAALLDAAGLDPTVINGGIINAYNTNARLGGGDWIVVEADESDGTFTKVPATVAVVTSINPEHLDFWGGFDQVREAFYIFAQNIPFYGFTILCLDHPEVQALITRMSDRRIITYGFTPQADVHALDVVLDAHGATFNVFVTNRRRGTQHTLFGVQLPMYGLHNVCNALAAISVAVCLGIDDCVIVRALSRFSGVKRRFTRIGVVDGVTVIDDYGHHPVEIAAALRAARSVCSGHVIAVVQPHRYTRLRDLFELFCTCFDDADTVIVAEVYSAGEPAIDGMHRDALVERLRAHGHRHVLALSHEKALANVVQALARPGDFVVCLGAGSITHWAHALPDALARLGAAGEGCGERSIQ</sequence>
<gene>
    <name evidence="12" type="ORF">RIEGSTA812A_PEG_346</name>
</gene>
<dbReference type="Pfam" id="PF08245">
    <property type="entry name" value="Mur_ligase_M"/>
    <property type="match status" value="1"/>
</dbReference>
<comment type="subcellular location">
    <subcellularLocation>
        <location evidence="1">Cytoplasm</location>
    </subcellularLocation>
</comment>
<dbReference type="Pfam" id="PF01225">
    <property type="entry name" value="Mur_ligase"/>
    <property type="match status" value="1"/>
</dbReference>
<evidence type="ECO:0000256" key="1">
    <source>
        <dbReference type="ARBA" id="ARBA00004496"/>
    </source>
</evidence>
<reference evidence="12" key="1">
    <citation type="submission" date="2018-10" db="EMBL/GenBank/DDBJ databases">
        <authorList>
            <person name="Gruber-Vodicka H."/>
            <person name="Jaeckle O."/>
        </authorList>
    </citation>
    <scope>NUCLEOTIDE SEQUENCE</scope>
</reference>
<dbReference type="GO" id="GO:0009252">
    <property type="term" value="P:peptidoglycan biosynthetic process"/>
    <property type="evidence" value="ECO:0007669"/>
    <property type="project" value="UniProtKB-UniPathway"/>
</dbReference>
<dbReference type="EC" id="6.3.2.8" evidence="3"/>
<evidence type="ECO:0000313" key="12">
    <source>
        <dbReference type="EMBL" id="VBB68873.1"/>
    </source>
</evidence>
<dbReference type="EMBL" id="LR026963">
    <property type="protein sequence ID" value="VBB68873.1"/>
    <property type="molecule type" value="Genomic_DNA"/>
</dbReference>
<dbReference type="InterPro" id="IPR000713">
    <property type="entry name" value="Mur_ligase_N"/>
</dbReference>
<feature type="domain" description="Mur ligase central" evidence="11">
    <location>
        <begin position="114"/>
        <end position="300"/>
    </location>
</feature>
<keyword evidence="6" id="KW-0547">Nucleotide-binding</keyword>
<dbReference type="AlphaFoldDB" id="A0A484H848"/>
<dbReference type="Gene3D" id="3.40.50.720">
    <property type="entry name" value="NAD(P)-binding Rossmann-like Domain"/>
    <property type="match status" value="1"/>
</dbReference>
<comment type="pathway">
    <text evidence="2">Cell wall biogenesis; peptidoglycan biosynthesis.</text>
</comment>
<feature type="domain" description="Mur ligase C-terminal" evidence="10">
    <location>
        <begin position="322"/>
        <end position="452"/>
    </location>
</feature>
<organism evidence="12">
    <name type="scientific">invertebrate metagenome</name>
    <dbReference type="NCBI Taxonomy" id="1711999"/>
    <lineage>
        <taxon>unclassified sequences</taxon>
        <taxon>metagenomes</taxon>
        <taxon>organismal metagenomes</taxon>
    </lineage>
</organism>
<dbReference type="NCBIfam" id="TIGR01082">
    <property type="entry name" value="murC"/>
    <property type="match status" value="1"/>
</dbReference>